<accession>A0A811JQG0</accession>
<reference evidence="1" key="1">
    <citation type="submission" date="2020-09" db="EMBL/GenBank/DDBJ databases">
        <authorList>
            <person name="Kikuchi T."/>
        </authorList>
    </citation>
    <scope>NUCLEOTIDE SEQUENCE</scope>
    <source>
        <strain evidence="1">SH1</strain>
    </source>
</reference>
<comment type="caution">
    <text evidence="1">The sequence shown here is derived from an EMBL/GenBank/DDBJ whole genome shotgun (WGS) entry which is preliminary data.</text>
</comment>
<keyword evidence="2" id="KW-1185">Reference proteome</keyword>
<dbReference type="AlphaFoldDB" id="A0A811JQG0"/>
<dbReference type="EMBL" id="CAJFCW020000001">
    <property type="protein sequence ID" value="CAG9078378.1"/>
    <property type="molecule type" value="Genomic_DNA"/>
</dbReference>
<gene>
    <name evidence="1" type="ORF">BOKJ2_LOCUS301</name>
</gene>
<name>A0A811JQG0_9BILA</name>
<dbReference type="OrthoDB" id="10517123at2759"/>
<proteinExistence type="predicted"/>
<evidence type="ECO:0000313" key="1">
    <source>
        <dbReference type="EMBL" id="CAD5205617.1"/>
    </source>
</evidence>
<protein>
    <submittedName>
        <fullName evidence="1">Uncharacterized protein</fullName>
    </submittedName>
</protein>
<sequence length="349" mass="40389">MWFACFGKKRKRKSTENGDAGISIIYEPTRQIDRVIDQNAALPIHISIPPDGNNNVRPPPLANHEHFNSTSTEDSGMNNSFTTKNTVTFEENNRNTIIIDQNCENSSKVEEEVQKSCHNNTNTIENEDILHGKIFSKHQTSHTSHITKDTTVNRQDTMDFDRDSLEMDKNERNSAGNEEIAREKDEITEDAIKLRRLEDVDHSNIPRPFSQCEKFQILQFKPNKTLYLMHRVCISLPAYLDQVISKPRPSIRPIDRTFYPSIVKLPQKSRIPRRLSTSVHGEYEQLHRRLFGRKYLLTKTADGNEWVRVGGGFESSEDFEKRKSRLTMGRRRSGTNPSLFRYKIVTVQK</sequence>
<organism evidence="1 2">
    <name type="scientific">Bursaphelenchus okinawaensis</name>
    <dbReference type="NCBI Taxonomy" id="465554"/>
    <lineage>
        <taxon>Eukaryota</taxon>
        <taxon>Metazoa</taxon>
        <taxon>Ecdysozoa</taxon>
        <taxon>Nematoda</taxon>
        <taxon>Chromadorea</taxon>
        <taxon>Rhabditida</taxon>
        <taxon>Tylenchina</taxon>
        <taxon>Tylenchomorpha</taxon>
        <taxon>Aphelenchoidea</taxon>
        <taxon>Aphelenchoididae</taxon>
        <taxon>Bursaphelenchus</taxon>
    </lineage>
</organism>
<dbReference type="Proteomes" id="UP000783686">
    <property type="component" value="Unassembled WGS sequence"/>
</dbReference>
<dbReference type="Proteomes" id="UP000614601">
    <property type="component" value="Unassembled WGS sequence"/>
</dbReference>
<evidence type="ECO:0000313" key="2">
    <source>
        <dbReference type="Proteomes" id="UP000614601"/>
    </source>
</evidence>
<dbReference type="EMBL" id="CAJFDH010000001">
    <property type="protein sequence ID" value="CAD5205617.1"/>
    <property type="molecule type" value="Genomic_DNA"/>
</dbReference>